<name>A0A167UFB1_9AGAM</name>
<accession>A0A167UFB1</accession>
<dbReference type="AlphaFoldDB" id="A0A167UFB1"/>
<feature type="region of interest" description="Disordered" evidence="1">
    <location>
        <begin position="43"/>
        <end position="64"/>
    </location>
</feature>
<reference evidence="2 4" key="1">
    <citation type="journal article" date="2016" name="Mol. Biol. Evol.">
        <title>Comparative Genomics of Early-Diverging Mushroom-Forming Fungi Provides Insights into the Origins of Lignocellulose Decay Capabilities.</title>
        <authorList>
            <person name="Nagy L.G."/>
            <person name="Riley R."/>
            <person name="Tritt A."/>
            <person name="Adam C."/>
            <person name="Daum C."/>
            <person name="Floudas D."/>
            <person name="Sun H."/>
            <person name="Yadav J.S."/>
            <person name="Pangilinan J."/>
            <person name="Larsson K.H."/>
            <person name="Matsuura K."/>
            <person name="Barry K."/>
            <person name="Labutti K."/>
            <person name="Kuo R."/>
            <person name="Ohm R.A."/>
            <person name="Bhattacharya S.S."/>
            <person name="Shirouzu T."/>
            <person name="Yoshinaga Y."/>
            <person name="Martin F.M."/>
            <person name="Grigoriev I.V."/>
            <person name="Hibbett D.S."/>
        </authorList>
    </citation>
    <scope>NUCLEOTIDE SEQUENCE [LARGE SCALE GENOMIC DNA]</scope>
    <source>
        <strain evidence="2 4">CBS 109695</strain>
    </source>
</reference>
<sequence length="126" mass="13455">MVDTGMNCTTVRASSIIPHDRECSLTSRARACSNTYNVPVSSRCTPPNANAQTHTAKARRPSPHSRVLLESFSPPVLSSFLSRRKSTTIRTLPLHAALAPPPPCQGPGQAPISAVESTLLLASRPE</sequence>
<feature type="compositionally biased region" description="Polar residues" evidence="1">
    <location>
        <begin position="43"/>
        <end position="55"/>
    </location>
</feature>
<dbReference type="EMBL" id="KV417619">
    <property type="protein sequence ID" value="KZP14345.1"/>
    <property type="molecule type" value="Genomic_DNA"/>
</dbReference>
<gene>
    <name evidence="3" type="ORF">FIBSPDRAFT_114126</name>
    <name evidence="2" type="ORF">FIBSPDRAFT_443649</name>
</gene>
<proteinExistence type="predicted"/>
<evidence type="ECO:0000313" key="3">
    <source>
        <dbReference type="EMBL" id="KZP14345.1"/>
    </source>
</evidence>
<keyword evidence="4" id="KW-1185">Reference proteome</keyword>
<organism evidence="2 4">
    <name type="scientific">Athelia psychrophila</name>
    <dbReference type="NCBI Taxonomy" id="1759441"/>
    <lineage>
        <taxon>Eukaryota</taxon>
        <taxon>Fungi</taxon>
        <taxon>Dikarya</taxon>
        <taxon>Basidiomycota</taxon>
        <taxon>Agaricomycotina</taxon>
        <taxon>Agaricomycetes</taxon>
        <taxon>Agaricomycetidae</taxon>
        <taxon>Atheliales</taxon>
        <taxon>Atheliaceae</taxon>
        <taxon>Athelia</taxon>
    </lineage>
</organism>
<dbReference type="Proteomes" id="UP000076532">
    <property type="component" value="Unassembled WGS sequence"/>
</dbReference>
<evidence type="ECO:0000313" key="4">
    <source>
        <dbReference type="Proteomes" id="UP000076532"/>
    </source>
</evidence>
<dbReference type="EMBL" id="KV417987">
    <property type="protein sequence ID" value="KZP03890.1"/>
    <property type="molecule type" value="Genomic_DNA"/>
</dbReference>
<evidence type="ECO:0000256" key="1">
    <source>
        <dbReference type="SAM" id="MobiDB-lite"/>
    </source>
</evidence>
<protein>
    <submittedName>
        <fullName evidence="2">Uncharacterized protein</fullName>
    </submittedName>
</protein>
<evidence type="ECO:0000313" key="2">
    <source>
        <dbReference type="EMBL" id="KZP03890.1"/>
    </source>
</evidence>